<dbReference type="Gene3D" id="3.40.50.300">
    <property type="entry name" value="P-loop containing nucleotide triphosphate hydrolases"/>
    <property type="match status" value="3"/>
</dbReference>
<dbReference type="InterPro" id="IPR041677">
    <property type="entry name" value="DNA2/NAM7_AAA_11"/>
</dbReference>
<organism evidence="3 4">
    <name type="scientific">Aeromonas diversa CDC 2478-85</name>
    <dbReference type="NCBI Taxonomy" id="1268237"/>
    <lineage>
        <taxon>Bacteria</taxon>
        <taxon>Pseudomonadati</taxon>
        <taxon>Pseudomonadota</taxon>
        <taxon>Gammaproteobacteria</taxon>
        <taxon>Aeromonadales</taxon>
        <taxon>Aeromonadaceae</taxon>
        <taxon>Aeromonas</taxon>
    </lineage>
</organism>
<dbReference type="InterPro" id="IPR013584">
    <property type="entry name" value="RAP"/>
</dbReference>
<protein>
    <recommendedName>
        <fullName evidence="2">RAP domain-containing protein</fullName>
    </recommendedName>
</protein>
<sequence>MSVVEASSTGGVIEGVDPFVLTSLEAMRKKLLDLTSRNRLLNFPLTNKGSALRIVDELPDQLYETLCAEVAMEFAPVPEPTRQQLLEHGYLKVGEDGKDVQLRALPTAKDWAQVLGISTELDLPTGQRDPASEVNRPLLEQAHEFIYQYGQAQDGKLTGIRAQYTRQGFSLPELTAACSLAGYEGLEDFERQAKAGKTLTISSSHPGHDDKRIQVLLFPGELEARLRAIHNKAQTAIEESGANILYLALGFLEWYESDTSDKARLAPLFTIPVRCERGKLDPKDGLYKYQIHYTGEDILPNLSLKEKLQADFGLALPLFDEEQTPESYLAAASNVVGKHKPRWSVKRYGALSLLNFGKMMMYLDLDPARWPQDKRNILAHEVIRRFFTSQGGSENNAGTTGGLSQLEYCIDSYPEIHDKIPLIDDADSSQHSALIDAIHGKNLVIEGPPGSGKSQTITNLIAAALLNGKKVLFVAEKMAALEVVKRRLDRAGLGDFCLELHSHKTHKRKVLEDIEARMMRQATMPTTEEIDAQITRYEELKRLLNEYAVLINTQWEQTGKTIHQILSGATRYRHKLDIDATALHIENLSGKKLDKVTQLRLTDQVVEFSRIYKEVREQVGADAEIYDHPWSGVNNTQIQLFDSARIVELLQAWQASILHFQHHYQGFLDKWILEDKGLDTLSHIEQLVQDQEHLPDLSGVELFAALPGLDNSDAIGGVRHCVALFDAIQGCYSTLSQAIEPEKIRLLEQGEPCDFPREELAKYGVAADFTLHDLIKWLESIQSIHAELSFIYDQLTDFKSALPDCLSAHIDDTQPGLVFCAELLSIVGALPTELIRVRDPLFDDDGIDAVLLELVQQIEELRPLRDNLSEWYQLDRLPSHEKLAHAVAVIQQGGFFSWFRNDWRNAKALLTGLSRQPGTKFAELKRRSTNLVKYAELLQRFEQRAFGNQLGNAFHGLDTDCAQLLQLRDWYKQVRACYGIGFGKRVAIGTDVLVLDGEIIKGVHQVEKSQISKKIMVLVKQVENEAKSLPNIAHQLKGHPVWLGEKGILRQTCQQVQATLSVLQGWFVNTEVSLGQMTHFSDLLQKMSALQIDLENKTPELGVFAQLVPLTVGVDKENRQALAIIGSTLNLAEQLLENIKCASLATRIRHLDNADEYARLRRDVAEVGLQWHGQAQHSARFAQETMLDNGQWLKSTDNSLGALLERNEKAIQQPRWLNGWVNFIRCYEQMQEHGLQRIWSAVLSGTLPVEKVELGLALALYDQLAREVIQAHPELMRISGTQRNALQASFKEYDKKLITLQRQRIAAQIARRHVPEGNAGGKKSEYTELALIKNELGKKARHIPIRQLVNRACNALVAIKPCFMMGPMSAAHYLEPGRMEFDLVVMDEASQVKPEDALGVIARGKQLVVVGDPKQLPPTSFFDRSVDGEDDDDAAALSDTDSILDAALPLFPMRRLRWHYRSRHEKLIAYSNRHFYNSDLVIFPSPYAESPEYGIKFTYVSKGRFSNQHNIEEAHAVAEAVLHHAQHRPGESLGVVAMSSKQRDQIERAIDELRRNRPEVDRAIDGLYAMEEPLFIKNLENVQGDERDVIIISFTYGPAEYGGKVYQRFGPINSDVGWRRLNVLFTRSKKRMHVFSSMRSEDVLTSETSKLGVVSLRGFLQFAEKGMLDSQITHTGKAPDSDFEVAVMEALRRAGFECEPQVGVAGFFIDLAVKDPGCPGRYLMGIECDGASYHSAKSARDRDRLRQEVLERLGWKISRIWSTDWFSNPDEVLSPIIRKLHQLKTLEPEVIVSSYEYQEGGKPSAETKKAHQETSPIPELGLKEQLRYFAKHVIEVALPDVDDDRRLLRPAMLEALLEHQPLSRSEFVERIPHYLRQATDVHEAQRFLDQVLALIDGADVEADDATFEPESA</sequence>
<dbReference type="InterPro" id="IPR049468">
    <property type="entry name" value="Restrct_endonuc-II-like_dom"/>
</dbReference>
<accession>N9VBT7</accession>
<reference evidence="3 4" key="1">
    <citation type="journal article" date="2013" name="Genome Announc.">
        <title>Draft Genome Sequence of the Aeromonas diversa Type Strain.</title>
        <authorList>
            <person name="Farfan M."/>
            <person name="Spataro N."/>
            <person name="Sanglas A."/>
            <person name="Albarral V."/>
            <person name="Loren J.G."/>
            <person name="Bosch E."/>
            <person name="Fuste M.C."/>
        </authorList>
    </citation>
    <scope>NUCLEOTIDE SEQUENCE [LARGE SCALE GENOMIC DNA]</scope>
    <source>
        <strain evidence="3 4">2478-85</strain>
    </source>
</reference>
<proteinExistence type="predicted"/>
<dbReference type="Gene3D" id="3.40.960.10">
    <property type="entry name" value="VSR Endonuclease"/>
    <property type="match status" value="1"/>
</dbReference>
<dbReference type="InterPro" id="IPR045055">
    <property type="entry name" value="DNA2/NAM7-like"/>
</dbReference>
<evidence type="ECO:0000313" key="4">
    <source>
        <dbReference type="Proteomes" id="UP000023775"/>
    </source>
</evidence>
<dbReference type="Pfam" id="PF13086">
    <property type="entry name" value="AAA_11"/>
    <property type="match status" value="1"/>
</dbReference>
<dbReference type="InterPro" id="IPR027417">
    <property type="entry name" value="P-loop_NTPase"/>
</dbReference>
<dbReference type="Proteomes" id="UP000023775">
    <property type="component" value="Unassembled WGS sequence"/>
</dbReference>
<dbReference type="eggNOG" id="COG1199">
    <property type="taxonomic scope" value="Bacteria"/>
</dbReference>
<evidence type="ECO:0000313" key="3">
    <source>
        <dbReference type="EMBL" id="ENY72672.1"/>
    </source>
</evidence>
<dbReference type="GO" id="GO:0004386">
    <property type="term" value="F:helicase activity"/>
    <property type="evidence" value="ECO:0007669"/>
    <property type="project" value="InterPro"/>
</dbReference>
<dbReference type="RefSeq" id="WP_005350629.1">
    <property type="nucleotide sequence ID" value="NZ_APVG01000013.1"/>
</dbReference>
<comment type="caution">
    <text evidence="3">The sequence shown here is derived from an EMBL/GenBank/DDBJ whole genome shotgun (WGS) entry which is preliminary data.</text>
</comment>
<dbReference type="SUPFAM" id="SSF52540">
    <property type="entry name" value="P-loop containing nucleoside triphosphate hydrolases"/>
    <property type="match status" value="2"/>
</dbReference>
<dbReference type="InterPro" id="IPR041679">
    <property type="entry name" value="DNA2/NAM7-like_C"/>
</dbReference>
<feature type="coiled-coil region" evidence="1">
    <location>
        <begin position="1536"/>
        <end position="1563"/>
    </location>
</feature>
<feature type="domain" description="RAP" evidence="2">
    <location>
        <begin position="1726"/>
        <end position="1780"/>
    </location>
</feature>
<keyword evidence="1" id="KW-0175">Coiled coil</keyword>
<name>N9VBT7_9GAMM</name>
<dbReference type="Pfam" id="PF13195">
    <property type="entry name" value="DUF4011"/>
    <property type="match status" value="1"/>
</dbReference>
<dbReference type="Pfam" id="PF18741">
    <property type="entry name" value="MTES_1575"/>
    <property type="match status" value="1"/>
</dbReference>
<dbReference type="PATRIC" id="fig|1268237.3.peg.1389"/>
<dbReference type="eggNOG" id="COG1112">
    <property type="taxonomic scope" value="Bacteria"/>
</dbReference>
<dbReference type="PANTHER" id="PTHR10887">
    <property type="entry name" value="DNA2/NAM7 HELICASE FAMILY"/>
    <property type="match status" value="1"/>
</dbReference>
<dbReference type="CDD" id="cd18808">
    <property type="entry name" value="SF1_C_Upf1"/>
    <property type="match status" value="1"/>
</dbReference>
<dbReference type="OrthoDB" id="9757917at2"/>
<evidence type="ECO:0000256" key="1">
    <source>
        <dbReference type="SAM" id="Coils"/>
    </source>
</evidence>
<keyword evidence="4" id="KW-1185">Reference proteome</keyword>
<evidence type="ECO:0000259" key="2">
    <source>
        <dbReference type="SMART" id="SM00952"/>
    </source>
</evidence>
<dbReference type="SUPFAM" id="SSF52980">
    <property type="entry name" value="Restriction endonuclease-like"/>
    <property type="match status" value="1"/>
</dbReference>
<dbReference type="PANTHER" id="PTHR10887:SF530">
    <property type="entry name" value="SUPERFAMILY I DNA HELICASES"/>
    <property type="match status" value="1"/>
</dbReference>
<dbReference type="eggNOG" id="COG2852">
    <property type="taxonomic scope" value="Bacteria"/>
</dbReference>
<dbReference type="InterPro" id="IPR025103">
    <property type="entry name" value="DUF4011"/>
</dbReference>
<dbReference type="EMBL" id="APVG01000013">
    <property type="protein sequence ID" value="ENY72672.1"/>
    <property type="molecule type" value="Genomic_DNA"/>
</dbReference>
<dbReference type="Pfam" id="PF13087">
    <property type="entry name" value="AAA_12"/>
    <property type="match status" value="1"/>
</dbReference>
<dbReference type="FunFam" id="3.40.960.10:FF:000002">
    <property type="entry name" value="DNA helicase related protein"/>
    <property type="match status" value="1"/>
</dbReference>
<dbReference type="InterPro" id="IPR011335">
    <property type="entry name" value="Restrct_endonuc-II-like"/>
</dbReference>
<dbReference type="InterPro" id="IPR047187">
    <property type="entry name" value="SF1_C_Upf1"/>
</dbReference>
<dbReference type="SMART" id="SM00952">
    <property type="entry name" value="RAP"/>
    <property type="match status" value="1"/>
</dbReference>
<gene>
    <name evidence="3" type="ORF">G114_07042</name>
</gene>
<dbReference type="NCBIfam" id="NF042953">
    <property type="entry name" value="Hhe_antiphage"/>
    <property type="match status" value="1"/>
</dbReference>